<organism evidence="2">
    <name type="scientific">bioreactor metagenome</name>
    <dbReference type="NCBI Taxonomy" id="1076179"/>
    <lineage>
        <taxon>unclassified sequences</taxon>
        <taxon>metagenomes</taxon>
        <taxon>ecological metagenomes</taxon>
    </lineage>
</organism>
<gene>
    <name evidence="2" type="ORF">SDC9_99073</name>
</gene>
<evidence type="ECO:0000313" key="2">
    <source>
        <dbReference type="EMBL" id="MPM52314.1"/>
    </source>
</evidence>
<dbReference type="AlphaFoldDB" id="A0A645ARU3"/>
<reference evidence="2" key="1">
    <citation type="submission" date="2019-08" db="EMBL/GenBank/DDBJ databases">
        <authorList>
            <person name="Kucharzyk K."/>
            <person name="Murdoch R.W."/>
            <person name="Higgins S."/>
            <person name="Loffler F."/>
        </authorList>
    </citation>
    <scope>NUCLEOTIDE SEQUENCE</scope>
</reference>
<sequence length="223" mass="25311">MKRRVLLSSAAPLLISGCSSYHGWFDLEWDEEVQLPDERVIVVHLKHSFERFGGFFEGLENGFSRYGGRSIARDSELTLDPGNGIGRITQLFKGFHPIFLGQNGGQWYAVLFGSYYYRSQEIPGQDWGEGGTYGQVAIQLIAERWTPISMSRLPAEFQIPNVMLLNGEAKELSAFNQKTVTLQDKEKWQVTHPPDNVRVRLVRPKSPTKHPDRISTSPEDSKQ</sequence>
<accession>A0A645ARU3</accession>
<feature type="region of interest" description="Disordered" evidence="1">
    <location>
        <begin position="200"/>
        <end position="223"/>
    </location>
</feature>
<evidence type="ECO:0000256" key="1">
    <source>
        <dbReference type="SAM" id="MobiDB-lite"/>
    </source>
</evidence>
<name>A0A645ARU3_9ZZZZ</name>
<comment type="caution">
    <text evidence="2">The sequence shown here is derived from an EMBL/GenBank/DDBJ whole genome shotgun (WGS) entry which is preliminary data.</text>
</comment>
<dbReference type="EMBL" id="VSSQ01013808">
    <property type="protein sequence ID" value="MPM52314.1"/>
    <property type="molecule type" value="Genomic_DNA"/>
</dbReference>
<proteinExistence type="predicted"/>
<protein>
    <submittedName>
        <fullName evidence="2">Uncharacterized protein</fullName>
    </submittedName>
</protein>
<feature type="compositionally biased region" description="Basic and acidic residues" evidence="1">
    <location>
        <begin position="209"/>
        <end position="223"/>
    </location>
</feature>
<dbReference type="PROSITE" id="PS51257">
    <property type="entry name" value="PROKAR_LIPOPROTEIN"/>
    <property type="match status" value="1"/>
</dbReference>